<keyword evidence="12 15" id="KW-1133">Transmembrane helix</keyword>
<evidence type="ECO:0000256" key="6">
    <source>
        <dbReference type="ARBA" id="ARBA00022448"/>
    </source>
</evidence>
<dbReference type="RefSeq" id="WP_169603128.1">
    <property type="nucleotide sequence ID" value="NZ_CP046565.1"/>
</dbReference>
<feature type="transmembrane region" description="Helical" evidence="15">
    <location>
        <begin position="29"/>
        <end position="48"/>
    </location>
</feature>
<dbReference type="NCBIfam" id="TIGR02968">
    <property type="entry name" value="succ_dehyd_anc"/>
    <property type="match status" value="1"/>
</dbReference>
<dbReference type="GO" id="GO:0006099">
    <property type="term" value="P:tricarboxylic acid cycle"/>
    <property type="evidence" value="ECO:0007669"/>
    <property type="project" value="UniProtKB-UniPathway"/>
</dbReference>
<reference evidence="17" key="1">
    <citation type="submission" date="2019-12" db="EMBL/GenBank/DDBJ databases">
        <authorList>
            <person name="Awala S.I."/>
            <person name="Rhee S.K."/>
        </authorList>
    </citation>
    <scope>NUCLEOTIDE SEQUENCE [LARGE SCALE GENOMIC DNA]</scope>
    <source>
        <strain evidence="17">IM1</strain>
    </source>
</reference>
<keyword evidence="10" id="KW-0479">Metal-binding</keyword>
<dbReference type="KEGG" id="metu:GNH96_07590"/>
<dbReference type="SUPFAM" id="SSF81343">
    <property type="entry name" value="Fumarate reductase respiratory complex transmembrane subunits"/>
    <property type="match status" value="1"/>
</dbReference>
<comment type="function">
    <text evidence="2">Membrane-anchoring subunit of succinate dehydrogenase (SDH).</text>
</comment>
<feature type="transmembrane region" description="Helical" evidence="15">
    <location>
        <begin position="100"/>
        <end position="125"/>
    </location>
</feature>
<proteinExistence type="predicted"/>
<comment type="pathway">
    <text evidence="4">Carbohydrate metabolism; tricarboxylic acid cycle.</text>
</comment>
<evidence type="ECO:0000256" key="14">
    <source>
        <dbReference type="ARBA" id="ARBA00023136"/>
    </source>
</evidence>
<keyword evidence="11" id="KW-0249">Electron transport</keyword>
<sequence length="126" mass="14284">MKHYRTPLARARGLGSAREGLHDWWRQRVTAVALVPLGLWFAFSVALLPSASHAELVAWINVPWNTLLLLSFILIVFYHTLLGLQVIIEDYVHRDWLKLIAILGIKLLVSFLALAAVYAILRIVFA</sequence>
<dbReference type="InterPro" id="IPR034804">
    <property type="entry name" value="SQR/QFR_C/D"/>
</dbReference>
<dbReference type="UniPathway" id="UPA00223"/>
<evidence type="ECO:0000256" key="10">
    <source>
        <dbReference type="ARBA" id="ARBA00022723"/>
    </source>
</evidence>
<keyword evidence="13" id="KW-0408">Iron</keyword>
<dbReference type="AlphaFoldDB" id="A0A858Q7P8"/>
<dbReference type="EMBL" id="CP046565">
    <property type="protein sequence ID" value="QJD29847.1"/>
    <property type="molecule type" value="Genomic_DNA"/>
</dbReference>
<keyword evidence="17" id="KW-1185">Reference proteome</keyword>
<dbReference type="GO" id="GO:0020037">
    <property type="term" value="F:heme binding"/>
    <property type="evidence" value="ECO:0007669"/>
    <property type="project" value="InterPro"/>
</dbReference>
<dbReference type="Proteomes" id="UP000503004">
    <property type="component" value="Chromosome"/>
</dbReference>
<dbReference type="GO" id="GO:0016020">
    <property type="term" value="C:membrane"/>
    <property type="evidence" value="ECO:0007669"/>
    <property type="project" value="UniProtKB-SubCell"/>
</dbReference>
<protein>
    <recommendedName>
        <fullName evidence="5">Succinate dehydrogenase hydrophobic membrane anchor subunit</fullName>
    </recommendedName>
</protein>
<gene>
    <name evidence="16" type="primary">sdhD</name>
    <name evidence="16" type="ORF">GNH96_07590</name>
</gene>
<evidence type="ECO:0000256" key="7">
    <source>
        <dbReference type="ARBA" id="ARBA00022532"/>
    </source>
</evidence>
<evidence type="ECO:0000313" key="16">
    <source>
        <dbReference type="EMBL" id="QJD29847.1"/>
    </source>
</evidence>
<dbReference type="GO" id="GO:0046872">
    <property type="term" value="F:metal ion binding"/>
    <property type="evidence" value="ECO:0007669"/>
    <property type="project" value="UniProtKB-KW"/>
</dbReference>
<keyword evidence="6" id="KW-0813">Transport</keyword>
<keyword evidence="8" id="KW-0349">Heme</keyword>
<dbReference type="CDD" id="cd03495">
    <property type="entry name" value="SQR_TypeC_SdhD_like"/>
    <property type="match status" value="1"/>
</dbReference>
<evidence type="ECO:0000313" key="17">
    <source>
        <dbReference type="Proteomes" id="UP000503004"/>
    </source>
</evidence>
<evidence type="ECO:0000256" key="5">
    <source>
        <dbReference type="ARBA" id="ARBA00019425"/>
    </source>
</evidence>
<dbReference type="InterPro" id="IPR000701">
    <property type="entry name" value="SuccDH_FuR_B_TM-su"/>
</dbReference>
<evidence type="ECO:0000256" key="12">
    <source>
        <dbReference type="ARBA" id="ARBA00022989"/>
    </source>
</evidence>
<comment type="cofactor">
    <cofactor evidence="1">
        <name>heme</name>
        <dbReference type="ChEBI" id="CHEBI:30413"/>
    </cofactor>
</comment>
<keyword evidence="14 15" id="KW-0472">Membrane</keyword>
<comment type="subcellular location">
    <subcellularLocation>
        <location evidence="3">Membrane</location>
        <topology evidence="3">Multi-pass membrane protein</topology>
    </subcellularLocation>
</comment>
<evidence type="ECO:0000256" key="8">
    <source>
        <dbReference type="ARBA" id="ARBA00022617"/>
    </source>
</evidence>
<evidence type="ECO:0000256" key="9">
    <source>
        <dbReference type="ARBA" id="ARBA00022692"/>
    </source>
</evidence>
<evidence type="ECO:0000256" key="2">
    <source>
        <dbReference type="ARBA" id="ARBA00004050"/>
    </source>
</evidence>
<evidence type="ECO:0000256" key="13">
    <source>
        <dbReference type="ARBA" id="ARBA00023004"/>
    </source>
</evidence>
<accession>A0A858Q7P8</accession>
<keyword evidence="9 15" id="KW-0812">Transmembrane</keyword>
<dbReference type="Pfam" id="PF01127">
    <property type="entry name" value="Sdh_cyt"/>
    <property type="match status" value="1"/>
</dbReference>
<evidence type="ECO:0000256" key="1">
    <source>
        <dbReference type="ARBA" id="ARBA00001971"/>
    </source>
</evidence>
<organism evidence="16 17">
    <name type="scientific">Methylococcus geothermalis</name>
    <dbReference type="NCBI Taxonomy" id="2681310"/>
    <lineage>
        <taxon>Bacteria</taxon>
        <taxon>Pseudomonadati</taxon>
        <taxon>Pseudomonadota</taxon>
        <taxon>Gammaproteobacteria</taxon>
        <taxon>Methylococcales</taxon>
        <taxon>Methylococcaceae</taxon>
        <taxon>Methylococcus</taxon>
    </lineage>
</organism>
<evidence type="ECO:0000256" key="15">
    <source>
        <dbReference type="SAM" id="Phobius"/>
    </source>
</evidence>
<dbReference type="Gene3D" id="1.20.1300.10">
    <property type="entry name" value="Fumarate reductase/succinate dehydrogenase, transmembrane subunit"/>
    <property type="match status" value="1"/>
</dbReference>
<evidence type="ECO:0000256" key="4">
    <source>
        <dbReference type="ARBA" id="ARBA00005163"/>
    </source>
</evidence>
<name>A0A858Q7P8_9GAMM</name>
<keyword evidence="7" id="KW-0816">Tricarboxylic acid cycle</keyword>
<dbReference type="InterPro" id="IPR014312">
    <property type="entry name" value="Succ_DH_anchor"/>
</dbReference>
<evidence type="ECO:0000256" key="11">
    <source>
        <dbReference type="ARBA" id="ARBA00022982"/>
    </source>
</evidence>
<evidence type="ECO:0000256" key="3">
    <source>
        <dbReference type="ARBA" id="ARBA00004141"/>
    </source>
</evidence>